<evidence type="ECO:0000256" key="8">
    <source>
        <dbReference type="ARBA" id="ARBA00023306"/>
    </source>
</evidence>
<accession>A0AAN6RNU3</accession>
<evidence type="ECO:0000256" key="2">
    <source>
        <dbReference type="ARBA" id="ARBA00004629"/>
    </source>
</evidence>
<evidence type="ECO:0000313" key="11">
    <source>
        <dbReference type="Proteomes" id="UP001303889"/>
    </source>
</evidence>
<evidence type="ECO:0000256" key="3">
    <source>
        <dbReference type="ARBA" id="ARBA00022454"/>
    </source>
</evidence>
<evidence type="ECO:0000256" key="9">
    <source>
        <dbReference type="ARBA" id="ARBA00023328"/>
    </source>
</evidence>
<organism evidence="10 11">
    <name type="scientific">Staphylotrichum tortipilum</name>
    <dbReference type="NCBI Taxonomy" id="2831512"/>
    <lineage>
        <taxon>Eukaryota</taxon>
        <taxon>Fungi</taxon>
        <taxon>Dikarya</taxon>
        <taxon>Ascomycota</taxon>
        <taxon>Pezizomycotina</taxon>
        <taxon>Sordariomycetes</taxon>
        <taxon>Sordariomycetidae</taxon>
        <taxon>Sordariales</taxon>
        <taxon>Chaetomiaceae</taxon>
        <taxon>Staphylotrichum</taxon>
    </lineage>
</organism>
<dbReference type="Pfam" id="PF03980">
    <property type="entry name" value="Nnf1"/>
    <property type="match status" value="1"/>
</dbReference>
<name>A0AAN6RNU3_9PEZI</name>
<evidence type="ECO:0000256" key="4">
    <source>
        <dbReference type="ARBA" id="ARBA00022618"/>
    </source>
</evidence>
<dbReference type="AlphaFoldDB" id="A0AAN6RNU3"/>
<keyword evidence="6" id="KW-0995">Kinetochore</keyword>
<sequence length="102" mass="10478">SPHTLPAPTILHAHLLPHLTTQRATLTAALQSTQSANAQLFAEIQSQRAETDALLSAVESALRDVDGANALLADVVEEIAAETRAAEADMRAVSAAAGGGVK</sequence>
<evidence type="ECO:0000256" key="7">
    <source>
        <dbReference type="ARBA" id="ARBA00023242"/>
    </source>
</evidence>
<comment type="caution">
    <text evidence="10">The sequence shown here is derived from an EMBL/GenBank/DDBJ whole genome shotgun (WGS) entry which is preliminary data.</text>
</comment>
<dbReference type="GO" id="GO:0000444">
    <property type="term" value="C:MIS12/MIND type complex"/>
    <property type="evidence" value="ECO:0007669"/>
    <property type="project" value="InterPro"/>
</dbReference>
<keyword evidence="7" id="KW-0539">Nucleus</keyword>
<keyword evidence="8" id="KW-0131">Cell cycle</keyword>
<dbReference type="GO" id="GO:0005634">
    <property type="term" value="C:nucleus"/>
    <property type="evidence" value="ECO:0007669"/>
    <property type="project" value="UniProtKB-SubCell"/>
</dbReference>
<reference evidence="10" key="1">
    <citation type="journal article" date="2023" name="Mol. Phylogenet. Evol.">
        <title>Genome-scale phylogeny and comparative genomics of the fungal order Sordariales.</title>
        <authorList>
            <person name="Hensen N."/>
            <person name="Bonometti L."/>
            <person name="Westerberg I."/>
            <person name="Brannstrom I.O."/>
            <person name="Guillou S."/>
            <person name="Cros-Aarteil S."/>
            <person name="Calhoun S."/>
            <person name="Haridas S."/>
            <person name="Kuo A."/>
            <person name="Mondo S."/>
            <person name="Pangilinan J."/>
            <person name="Riley R."/>
            <person name="LaButti K."/>
            <person name="Andreopoulos B."/>
            <person name="Lipzen A."/>
            <person name="Chen C."/>
            <person name="Yan M."/>
            <person name="Daum C."/>
            <person name="Ng V."/>
            <person name="Clum A."/>
            <person name="Steindorff A."/>
            <person name="Ohm R.A."/>
            <person name="Martin F."/>
            <person name="Silar P."/>
            <person name="Natvig D.O."/>
            <person name="Lalanne C."/>
            <person name="Gautier V."/>
            <person name="Ament-Velasquez S.L."/>
            <person name="Kruys A."/>
            <person name="Hutchinson M.I."/>
            <person name="Powell A.J."/>
            <person name="Barry K."/>
            <person name="Miller A.N."/>
            <person name="Grigoriev I.V."/>
            <person name="Debuchy R."/>
            <person name="Gladieux P."/>
            <person name="Hiltunen Thoren M."/>
            <person name="Johannesson H."/>
        </authorList>
    </citation>
    <scope>NUCLEOTIDE SEQUENCE</scope>
    <source>
        <strain evidence="10">CBS 103.79</strain>
    </source>
</reference>
<dbReference type="GO" id="GO:0051301">
    <property type="term" value="P:cell division"/>
    <property type="evidence" value="ECO:0007669"/>
    <property type="project" value="UniProtKB-KW"/>
</dbReference>
<reference evidence="10" key="2">
    <citation type="submission" date="2023-05" db="EMBL/GenBank/DDBJ databases">
        <authorList>
            <consortium name="Lawrence Berkeley National Laboratory"/>
            <person name="Steindorff A."/>
            <person name="Hensen N."/>
            <person name="Bonometti L."/>
            <person name="Westerberg I."/>
            <person name="Brannstrom I.O."/>
            <person name="Guillou S."/>
            <person name="Cros-Aarteil S."/>
            <person name="Calhoun S."/>
            <person name="Haridas S."/>
            <person name="Kuo A."/>
            <person name="Mondo S."/>
            <person name="Pangilinan J."/>
            <person name="Riley R."/>
            <person name="Labutti K."/>
            <person name="Andreopoulos B."/>
            <person name="Lipzen A."/>
            <person name="Chen C."/>
            <person name="Yanf M."/>
            <person name="Daum C."/>
            <person name="Ng V."/>
            <person name="Clum A."/>
            <person name="Ohm R."/>
            <person name="Martin F."/>
            <person name="Silar P."/>
            <person name="Natvig D."/>
            <person name="Lalanne C."/>
            <person name="Gautier V."/>
            <person name="Ament-Velasquez S.L."/>
            <person name="Kruys A."/>
            <person name="Hutchinson M.I."/>
            <person name="Powell A.J."/>
            <person name="Barry K."/>
            <person name="Miller A.N."/>
            <person name="Grigoriev I.V."/>
            <person name="Debuchy R."/>
            <person name="Gladieux P."/>
            <person name="Thoren M.H."/>
            <person name="Johannesson H."/>
        </authorList>
    </citation>
    <scope>NUCLEOTIDE SEQUENCE</scope>
    <source>
        <strain evidence="10">CBS 103.79</strain>
    </source>
</reference>
<evidence type="ECO:0000256" key="1">
    <source>
        <dbReference type="ARBA" id="ARBA00004123"/>
    </source>
</evidence>
<evidence type="ECO:0000313" key="10">
    <source>
        <dbReference type="EMBL" id="KAK3897319.1"/>
    </source>
</evidence>
<keyword evidence="9" id="KW-0137">Centromere</keyword>
<comment type="subcellular location">
    <subcellularLocation>
        <location evidence="2">Chromosome</location>
        <location evidence="2">Centromere</location>
        <location evidence="2">Kinetochore</location>
    </subcellularLocation>
    <subcellularLocation>
        <location evidence="1">Nucleus</location>
    </subcellularLocation>
</comment>
<dbReference type="InterPro" id="IPR007128">
    <property type="entry name" value="PMF1/Nnf1"/>
</dbReference>
<gene>
    <name evidence="10" type="ORF">C8A05DRAFT_19893</name>
</gene>
<dbReference type="EMBL" id="MU856199">
    <property type="protein sequence ID" value="KAK3897319.1"/>
    <property type="molecule type" value="Genomic_DNA"/>
</dbReference>
<proteinExistence type="predicted"/>
<protein>
    <submittedName>
        <fullName evidence="10">Uncharacterized protein</fullName>
    </submittedName>
</protein>
<keyword evidence="11" id="KW-1185">Reference proteome</keyword>
<feature type="non-terminal residue" evidence="10">
    <location>
        <position position="1"/>
    </location>
</feature>
<keyword evidence="4" id="KW-0132">Cell division</keyword>
<keyword evidence="3" id="KW-0158">Chromosome</keyword>
<evidence type="ECO:0000256" key="6">
    <source>
        <dbReference type="ARBA" id="ARBA00022838"/>
    </source>
</evidence>
<keyword evidence="5" id="KW-0498">Mitosis</keyword>
<dbReference type="Proteomes" id="UP001303889">
    <property type="component" value="Unassembled WGS sequence"/>
</dbReference>
<evidence type="ECO:0000256" key="5">
    <source>
        <dbReference type="ARBA" id="ARBA00022776"/>
    </source>
</evidence>